<accession>A0A9Q1BW49</accession>
<comment type="caution">
    <text evidence="3">The sequence shown here is derived from an EMBL/GenBank/DDBJ whole genome shotgun (WGS) entry which is preliminary data.</text>
</comment>
<dbReference type="Pfam" id="PF01135">
    <property type="entry name" value="PCMT"/>
    <property type="match status" value="1"/>
</dbReference>
<feature type="compositionally biased region" description="Acidic residues" evidence="2">
    <location>
        <begin position="403"/>
        <end position="413"/>
    </location>
</feature>
<comment type="similarity">
    <text evidence="1">Belongs to the methyltransferase superfamily. L-isoaspartyl/D-aspartyl protein methyltransferase family.</text>
</comment>
<name>A0A9Q1BW49_HOLLE</name>
<feature type="region of interest" description="Disordered" evidence="2">
    <location>
        <begin position="310"/>
        <end position="476"/>
    </location>
</feature>
<feature type="compositionally biased region" description="Basic and acidic residues" evidence="2">
    <location>
        <begin position="535"/>
        <end position="546"/>
    </location>
</feature>
<feature type="compositionally biased region" description="Polar residues" evidence="2">
    <location>
        <begin position="522"/>
        <end position="531"/>
    </location>
</feature>
<keyword evidence="4" id="KW-1185">Reference proteome</keyword>
<dbReference type="OrthoDB" id="10257972at2759"/>
<reference evidence="3" key="1">
    <citation type="submission" date="2021-10" db="EMBL/GenBank/DDBJ databases">
        <title>Tropical sea cucumber genome reveals ecological adaptation and Cuvierian tubules defense mechanism.</title>
        <authorList>
            <person name="Chen T."/>
        </authorList>
    </citation>
    <scope>NUCLEOTIDE SEQUENCE</scope>
    <source>
        <strain evidence="3">Nanhai2018</strain>
        <tissue evidence="3">Muscle</tissue>
    </source>
</reference>
<feature type="region of interest" description="Disordered" evidence="2">
    <location>
        <begin position="493"/>
        <end position="634"/>
    </location>
</feature>
<evidence type="ECO:0000256" key="1">
    <source>
        <dbReference type="ARBA" id="ARBA00005369"/>
    </source>
</evidence>
<feature type="compositionally biased region" description="Polar residues" evidence="2">
    <location>
        <begin position="597"/>
        <end position="607"/>
    </location>
</feature>
<feature type="compositionally biased region" description="Acidic residues" evidence="2">
    <location>
        <begin position="460"/>
        <end position="472"/>
    </location>
</feature>
<evidence type="ECO:0000313" key="4">
    <source>
        <dbReference type="Proteomes" id="UP001152320"/>
    </source>
</evidence>
<dbReference type="SUPFAM" id="SSF53335">
    <property type="entry name" value="S-adenosyl-L-methionine-dependent methyltransferases"/>
    <property type="match status" value="1"/>
</dbReference>
<feature type="compositionally biased region" description="Gly residues" evidence="2">
    <location>
        <begin position="322"/>
        <end position="335"/>
    </location>
</feature>
<dbReference type="EMBL" id="JAIZAY010000011">
    <property type="protein sequence ID" value="KAJ8033725.1"/>
    <property type="molecule type" value="Genomic_DNA"/>
</dbReference>
<feature type="compositionally biased region" description="Basic and acidic residues" evidence="2">
    <location>
        <begin position="337"/>
        <end position="346"/>
    </location>
</feature>
<organism evidence="3 4">
    <name type="scientific">Holothuria leucospilota</name>
    <name type="common">Black long sea cucumber</name>
    <name type="synonym">Mertensiothuria leucospilota</name>
    <dbReference type="NCBI Taxonomy" id="206669"/>
    <lineage>
        <taxon>Eukaryota</taxon>
        <taxon>Metazoa</taxon>
        <taxon>Echinodermata</taxon>
        <taxon>Eleutherozoa</taxon>
        <taxon>Echinozoa</taxon>
        <taxon>Holothuroidea</taxon>
        <taxon>Aspidochirotacea</taxon>
        <taxon>Aspidochirotida</taxon>
        <taxon>Holothuriidae</taxon>
        <taxon>Holothuria</taxon>
    </lineage>
</organism>
<feature type="compositionally biased region" description="Basic residues" evidence="2">
    <location>
        <begin position="265"/>
        <end position="275"/>
    </location>
</feature>
<dbReference type="GO" id="GO:0004719">
    <property type="term" value="F:protein-L-isoaspartate (D-aspartate) O-methyltransferase activity"/>
    <property type="evidence" value="ECO:0007669"/>
    <property type="project" value="InterPro"/>
</dbReference>
<dbReference type="GO" id="GO:0005737">
    <property type="term" value="C:cytoplasm"/>
    <property type="evidence" value="ECO:0007669"/>
    <property type="project" value="TreeGrafter"/>
</dbReference>
<feature type="compositionally biased region" description="Basic and acidic residues" evidence="2">
    <location>
        <begin position="377"/>
        <end position="402"/>
    </location>
</feature>
<feature type="compositionally biased region" description="Basic and acidic residues" evidence="2">
    <location>
        <begin position="615"/>
        <end position="634"/>
    </location>
</feature>
<evidence type="ECO:0000313" key="3">
    <source>
        <dbReference type="EMBL" id="KAJ8033725.1"/>
    </source>
</evidence>
<sequence length="658" mass="73067">MGGAVSRGEDNDHLVDNLKEADYIKTEKVERVLRAVDRMHYYLEEDKDSAYKDLAWKNGNIHLSAPCIYSEVMEAIELEPGMSFLNLGSGTGYLSTLAGLILGGNGTNHGVELFQDVIEYAHKRLESFIKTVPSFDDFEFCEPQFVCGNCLLLPSGYAYDRVYCGAACPSEHENYMKNLLKVGGILVMPLEDQLLQIKRTGQSEWESKGLLSVSFATLKDPTEDEKKNHRVVYLPETNPRSLKDICRLKIRAIIREIVQKEHPSKPRPKRPRNSRQPHPAVQTNRFGNCIMIRNVNNMLELASELMQQYDSEDDAGLSDADGAGGRDPPGPGGSRAGDSEPKDESSRGASLNGRRRHHEGGSTLMSLFSQGGIHVRASRETERDQVTEGGDRGAEGGEKEANTVEEDDDNDDDSQLRNELFRENTPGTSQVGPGGDADSVLRTMDKSDGAEGNLMKVGDGEEEDDDDDDVEETREQMEECFAEQLNRSVKRSCENGASHRVSKRQNDRTSECEMVPAESYQGDDNSLSFTTGDGAVEKNETTDKSVNKSIHARQPKAKPAVLKKLEIGNPLARRSVQQNSESGCDGEEKVLSRGEADSSSDCDSNGLSDDGIFEQLKEESTFKRPPPKKREPNYLREKIVQLPLPPSLIQHLLFYREV</sequence>
<dbReference type="Gene3D" id="3.40.50.150">
    <property type="entry name" value="Vaccinia Virus protein VP39"/>
    <property type="match status" value="1"/>
</dbReference>
<dbReference type="InterPro" id="IPR029063">
    <property type="entry name" value="SAM-dependent_MTases_sf"/>
</dbReference>
<proteinExistence type="inferred from homology"/>
<feature type="compositionally biased region" description="Basic and acidic residues" evidence="2">
    <location>
        <begin position="586"/>
        <end position="596"/>
    </location>
</feature>
<dbReference type="InterPro" id="IPR000682">
    <property type="entry name" value="PCMT"/>
</dbReference>
<dbReference type="PANTHER" id="PTHR11579:SF9">
    <property type="entry name" value="PROTEIN-L-ISOASPARTATE O-METHYLTRANSFERASE"/>
    <property type="match status" value="1"/>
</dbReference>
<dbReference type="PANTHER" id="PTHR11579">
    <property type="entry name" value="PROTEIN-L-ISOASPARTATE O-METHYLTRANSFERASE"/>
    <property type="match status" value="1"/>
</dbReference>
<feature type="region of interest" description="Disordered" evidence="2">
    <location>
        <begin position="257"/>
        <end position="285"/>
    </location>
</feature>
<dbReference type="CDD" id="cd02440">
    <property type="entry name" value="AdoMet_MTases"/>
    <property type="match status" value="1"/>
</dbReference>
<dbReference type="AlphaFoldDB" id="A0A9Q1BW49"/>
<dbReference type="Proteomes" id="UP001152320">
    <property type="component" value="Chromosome 11"/>
</dbReference>
<evidence type="ECO:0000256" key="2">
    <source>
        <dbReference type="SAM" id="MobiDB-lite"/>
    </source>
</evidence>
<protein>
    <submittedName>
        <fullName evidence="3">Protein-L-isoaspartate O-methyltransferase domain-containing protein 2</fullName>
    </submittedName>
</protein>
<gene>
    <name evidence="3" type="ORF">HOLleu_24067</name>
</gene>